<gene>
    <name evidence="1" type="ORF">F8163_29140</name>
</gene>
<reference evidence="1 2" key="1">
    <citation type="submission" date="2019-10" db="EMBL/GenBank/DDBJ databases">
        <title>Bacillus from the desert of Cuatro Cinegas, Coahuila.</title>
        <authorList>
            <person name="Olmedo-Alvarez G."/>
            <person name="Saldana S."/>
            <person name="Barcelo D."/>
        </authorList>
    </citation>
    <scope>NUCLEOTIDE SEQUENCE [LARGE SCALE GENOMIC DNA]</scope>
    <source>
        <strain evidence="1 2">CH155b_5T</strain>
    </source>
</reference>
<dbReference type="Proteomes" id="UP000470409">
    <property type="component" value="Unassembled WGS sequence"/>
</dbReference>
<dbReference type="RefSeq" id="WP_151628418.1">
    <property type="nucleotide sequence ID" value="NZ_WBPG01000033.1"/>
</dbReference>
<comment type="caution">
    <text evidence="1">The sequence shown here is derived from an EMBL/GenBank/DDBJ whole genome shotgun (WGS) entry which is preliminary data.</text>
</comment>
<evidence type="ECO:0000313" key="2">
    <source>
        <dbReference type="Proteomes" id="UP000470409"/>
    </source>
</evidence>
<accession>A0A7V7S2F3</accession>
<sequence length="71" mass="8038">MKKIPILSELQGDLFIMEKNKAAHYMDDSKISSTTDVKLTTIIESSINILKQEKIIWKSVGAGESIDYLYC</sequence>
<organism evidence="1 2">
    <name type="scientific">Bacillus luti</name>
    <dbReference type="NCBI Taxonomy" id="2026191"/>
    <lineage>
        <taxon>Bacteria</taxon>
        <taxon>Bacillati</taxon>
        <taxon>Bacillota</taxon>
        <taxon>Bacilli</taxon>
        <taxon>Bacillales</taxon>
        <taxon>Bacillaceae</taxon>
        <taxon>Bacillus</taxon>
        <taxon>Bacillus cereus group</taxon>
    </lineage>
</organism>
<protein>
    <submittedName>
        <fullName evidence="1">Uncharacterized protein</fullName>
    </submittedName>
</protein>
<proteinExistence type="predicted"/>
<evidence type="ECO:0000313" key="1">
    <source>
        <dbReference type="EMBL" id="KAB2439567.1"/>
    </source>
</evidence>
<dbReference type="EMBL" id="WBPG01000033">
    <property type="protein sequence ID" value="KAB2439567.1"/>
    <property type="molecule type" value="Genomic_DNA"/>
</dbReference>
<name>A0A7V7S2F3_9BACI</name>
<dbReference type="AlphaFoldDB" id="A0A7V7S2F3"/>